<name>A0ABU3XCI4_9BACI</name>
<dbReference type="EMBL" id="JAWJBA010000004">
    <property type="protein sequence ID" value="MDV2685601.1"/>
    <property type="molecule type" value="Genomic_DNA"/>
</dbReference>
<evidence type="ECO:0000313" key="1">
    <source>
        <dbReference type="EMBL" id="MDV2685601.1"/>
    </source>
</evidence>
<reference evidence="1 2" key="1">
    <citation type="submission" date="2023-10" db="EMBL/GenBank/DDBJ databases">
        <title>Screening of Alkalihalobacillus lindianensis BZ-TG-R113 and Its Alleviation of Salt Stress on Rapeseed Growth.</title>
        <authorList>
            <person name="Zhao B."/>
            <person name="Guo T."/>
        </authorList>
    </citation>
    <scope>NUCLEOTIDE SEQUENCE [LARGE SCALE GENOMIC DNA]</scope>
    <source>
        <strain evidence="1 2">BZ-TG-R113</strain>
    </source>
</reference>
<comment type="caution">
    <text evidence="1">The sequence shown here is derived from an EMBL/GenBank/DDBJ whole genome shotgun (WGS) entry which is preliminary data.</text>
</comment>
<accession>A0ABU3XCI4</accession>
<dbReference type="RefSeq" id="WP_317122775.1">
    <property type="nucleotide sequence ID" value="NZ_JAWJBA010000004.1"/>
</dbReference>
<proteinExistence type="predicted"/>
<gene>
    <name evidence="1" type="ORF">RYX56_14640</name>
</gene>
<sequence length="41" mass="4517">MRCVPLIYRRAVDDGACAGETYITSVKATNQMRELIVEGEG</sequence>
<organism evidence="1 2">
    <name type="scientific">Alkalihalophilus lindianensis</name>
    <dbReference type="NCBI Taxonomy" id="1630542"/>
    <lineage>
        <taxon>Bacteria</taxon>
        <taxon>Bacillati</taxon>
        <taxon>Bacillota</taxon>
        <taxon>Bacilli</taxon>
        <taxon>Bacillales</taxon>
        <taxon>Bacillaceae</taxon>
        <taxon>Alkalihalophilus</taxon>
    </lineage>
</organism>
<evidence type="ECO:0000313" key="2">
    <source>
        <dbReference type="Proteomes" id="UP001287282"/>
    </source>
</evidence>
<keyword evidence="2" id="KW-1185">Reference proteome</keyword>
<dbReference type="Proteomes" id="UP001287282">
    <property type="component" value="Unassembled WGS sequence"/>
</dbReference>
<protein>
    <submittedName>
        <fullName evidence="1">Uncharacterized protein</fullName>
    </submittedName>
</protein>